<keyword evidence="10" id="KW-0547">Nucleotide-binding</keyword>
<dbReference type="SUPFAM" id="SSF52540">
    <property type="entry name" value="P-loop containing nucleoside triphosphate hydrolases"/>
    <property type="match status" value="1"/>
</dbReference>
<dbReference type="OrthoDB" id="416741at2759"/>
<keyword evidence="11" id="KW-0378">Hydrolase</keyword>
<dbReference type="InterPro" id="IPR031964">
    <property type="entry name" value="CARD_dom"/>
</dbReference>
<dbReference type="FunFam" id="3.40.50.300:FF:000893">
    <property type="entry name" value="Interferon-induced with helicase C domain 1"/>
    <property type="match status" value="1"/>
</dbReference>
<dbReference type="GO" id="GO:0003724">
    <property type="term" value="F:RNA helicase activity"/>
    <property type="evidence" value="ECO:0007669"/>
    <property type="project" value="UniProtKB-EC"/>
</dbReference>
<dbReference type="InterPro" id="IPR006935">
    <property type="entry name" value="Helicase/UvrB_N"/>
</dbReference>
<evidence type="ECO:0000256" key="7">
    <source>
        <dbReference type="ARBA" id="ARBA00022588"/>
    </source>
</evidence>
<evidence type="ECO:0000256" key="4">
    <source>
        <dbReference type="ARBA" id="ARBA00022490"/>
    </source>
</evidence>
<evidence type="ECO:0000256" key="1">
    <source>
        <dbReference type="ARBA" id="ARBA00004496"/>
    </source>
</evidence>
<keyword evidence="13" id="KW-0862">Zinc</keyword>
<dbReference type="GO" id="GO:0003677">
    <property type="term" value="F:DNA binding"/>
    <property type="evidence" value="ECO:0007669"/>
    <property type="project" value="InterPro"/>
</dbReference>
<evidence type="ECO:0000256" key="2">
    <source>
        <dbReference type="ARBA" id="ARBA00006866"/>
    </source>
</evidence>
<dbReference type="InterPro" id="IPR041204">
    <property type="entry name" value="RIG-I-like_C"/>
</dbReference>
<protein>
    <recommendedName>
        <fullName evidence="3">RNA helicase</fullName>
        <ecNumber evidence="3">3.6.4.13</ecNumber>
    </recommendedName>
</protein>
<dbReference type="Gene3D" id="2.170.150.30">
    <property type="entry name" value="RIG-I-like receptor, C-terminal regulatory domain"/>
    <property type="match status" value="1"/>
</dbReference>
<dbReference type="InterPro" id="IPR027417">
    <property type="entry name" value="P-loop_NTPase"/>
</dbReference>
<dbReference type="PROSITE" id="PS51194">
    <property type="entry name" value="HELICASE_CTER"/>
    <property type="match status" value="1"/>
</dbReference>
<dbReference type="GO" id="GO:0005737">
    <property type="term" value="C:cytoplasm"/>
    <property type="evidence" value="ECO:0007669"/>
    <property type="project" value="UniProtKB-SubCell"/>
</dbReference>
<dbReference type="SUPFAM" id="SSF47986">
    <property type="entry name" value="DEATH domain"/>
    <property type="match status" value="1"/>
</dbReference>
<dbReference type="Pfam" id="PF00271">
    <property type="entry name" value="Helicase_C"/>
    <property type="match status" value="1"/>
</dbReference>
<keyword evidence="5" id="KW-1017">Isopeptide bond</keyword>
<keyword evidence="16" id="KW-0391">Immunity</keyword>
<dbReference type="Gene3D" id="1.10.533.10">
    <property type="entry name" value="Death Domain, Fas"/>
    <property type="match status" value="2"/>
</dbReference>
<feature type="domain" description="RLR CTR" evidence="23">
    <location>
        <begin position="880"/>
        <end position="1009"/>
    </location>
</feature>
<keyword evidence="18" id="KW-0051">Antiviral defense</keyword>
<evidence type="ECO:0000256" key="5">
    <source>
        <dbReference type="ARBA" id="ARBA00022499"/>
    </source>
</evidence>
<evidence type="ECO:0000256" key="16">
    <source>
        <dbReference type="ARBA" id="ARBA00022859"/>
    </source>
</evidence>
<evidence type="ECO:0000256" key="11">
    <source>
        <dbReference type="ARBA" id="ARBA00022801"/>
    </source>
</evidence>
<dbReference type="Gene3D" id="1.20.1320.30">
    <property type="match status" value="1"/>
</dbReference>
<gene>
    <name evidence="25" type="primary">IFIH1</name>
</gene>
<dbReference type="Pfam" id="PF11648">
    <property type="entry name" value="RIG-I_C-RD"/>
    <property type="match status" value="1"/>
</dbReference>
<keyword evidence="17" id="KW-0694">RNA-binding</keyword>
<proteinExistence type="inferred from homology"/>
<evidence type="ECO:0000256" key="9">
    <source>
        <dbReference type="ARBA" id="ARBA00022737"/>
    </source>
</evidence>
<name>A0A6P8RFX1_GEOSA</name>
<dbReference type="Proteomes" id="UP000515159">
    <property type="component" value="Chromosome 5"/>
</dbReference>
<dbReference type="PANTHER" id="PTHR14074:SF14">
    <property type="entry name" value="INTERFERON-INDUCED HELICASE C DOMAIN-CONTAINING PROTEIN 1"/>
    <property type="match status" value="1"/>
</dbReference>
<keyword evidence="15" id="KW-0832">Ubl conjugation</keyword>
<accession>A0A6P8RFX1</accession>
<keyword evidence="4" id="KW-0963">Cytoplasm</keyword>
<dbReference type="GO" id="GO:0003725">
    <property type="term" value="F:double-stranded RNA binding"/>
    <property type="evidence" value="ECO:0007669"/>
    <property type="project" value="TreeGrafter"/>
</dbReference>
<evidence type="ECO:0000259" key="22">
    <source>
        <dbReference type="PROSITE" id="PS51194"/>
    </source>
</evidence>
<dbReference type="AlphaFoldDB" id="A0A6P8RFX1"/>
<sequence>MTDPAQELESTRLGLLEVFRPKLKQTIQAVPVLDYLTSLEADVKEKIRTAYSGRGNAEAVELLLGALERGPRQAGWFQEFVNALREAECSQALGYVVPEELPSPAVEAQNDYCVQLLHILHPSLIKKIRPEPVAQKCHAKEICSSEDVEVICAKINLHGEQEATRELLSRIVRKRDWFSPFLSALRETEHRDLVDELTGGDNGRNGENEETGICTQTFSKKENQNKFKLAENIFPGSELEQAEEANDNSVTESSALGMDLEETSLLSESDQSLAETSVNSLNDSLVQNDDRGNESDERQGTSKHASPEPDMTLRDYQMEVARPALEGHNIIICLPTGSGKTRVAVYITKEHLEERKRQSKLGKVIVLVNKVPLVEQHYRKEFHPYLKRWYRVTKLSGDTQMKISLPEVVQNHDIIICTAQILENSLMNADGEDEDGVHLSDFSLIIIDECHHTQKEAVYNNIMVRYFKEMKRNRKQRKENKPEVPLPQILGLTASPGVGGAKNQTKAVEHILKICANLDAYKIMTVKDHAVQLNNQVKEPYKKVEIAEETRENPFGEKIIKIMTEIQNHCQFCPPAEFGTQSYEQWAVQKEKTAAKEGNCKERVCAEHLKKYNDALQINDTIRMIDAYNHLKIFYNEEKNKKIQVLEENRALAAPNLDETDEFLINLFYENEEALKGLAAKREYENEKLVKLRRTILEEFSKNDEARGIIFTKTRQSADALLHWIKENEKFEDLGVKAHYLIGAGHNSEFKPMTQNEQKEVIGKFSTGKLNLLIATTVAEEGLDIKECNIVIRYGLVTNEIAMMQARGRARADDSTYVLVAGSGSGVAERENVNAYREQMMYKAILKVQDMDRAVYLNKIRGFQMQSIMEKKLKIEKKNSKTYQENPSLVNFYCRKCNQLICSGKNIQVIESMHHVNVTEEFKDLYIQGENKTLRKKFADYQINGEIFCKKCGQTWGTAMTYRGLDLPNLNIKFVTVEFQGEQILRKTLKHWKELPIRFPEFNYTDYCDSDDDDDDNINNDIKTEKL</sequence>
<dbReference type="Pfam" id="PF16739">
    <property type="entry name" value="CARD_2"/>
    <property type="match status" value="2"/>
</dbReference>
<dbReference type="RefSeq" id="XP_033802778.1">
    <property type="nucleotide sequence ID" value="XM_033946887.1"/>
</dbReference>
<evidence type="ECO:0000256" key="18">
    <source>
        <dbReference type="ARBA" id="ARBA00023118"/>
    </source>
</evidence>
<dbReference type="InterPro" id="IPR014001">
    <property type="entry name" value="Helicase_ATP-bd"/>
</dbReference>
<evidence type="ECO:0000313" key="25">
    <source>
        <dbReference type="RefSeq" id="XP_033802778.1"/>
    </source>
</evidence>
<keyword evidence="8" id="KW-0479">Metal-binding</keyword>
<dbReference type="GO" id="GO:0003727">
    <property type="term" value="F:single-stranded RNA binding"/>
    <property type="evidence" value="ECO:0007669"/>
    <property type="project" value="TreeGrafter"/>
</dbReference>
<dbReference type="CTD" id="64135"/>
<dbReference type="GeneID" id="117361482"/>
<evidence type="ECO:0000256" key="6">
    <source>
        <dbReference type="ARBA" id="ARBA00022553"/>
    </source>
</evidence>
<dbReference type="CDD" id="cd18802">
    <property type="entry name" value="SF2_C_dicer"/>
    <property type="match status" value="1"/>
</dbReference>
<dbReference type="EC" id="3.6.4.13" evidence="3"/>
<dbReference type="KEGG" id="gsh:117361482"/>
<evidence type="ECO:0000256" key="3">
    <source>
        <dbReference type="ARBA" id="ARBA00012552"/>
    </source>
</evidence>
<dbReference type="SMART" id="SM00487">
    <property type="entry name" value="DEXDc"/>
    <property type="match status" value="1"/>
</dbReference>
<comment type="similarity">
    <text evidence="2">Belongs to the helicase family. RLR subfamily.</text>
</comment>
<evidence type="ECO:0000259" key="21">
    <source>
        <dbReference type="PROSITE" id="PS51192"/>
    </source>
</evidence>
<dbReference type="Pfam" id="PF04851">
    <property type="entry name" value="ResIII"/>
    <property type="match status" value="1"/>
</dbReference>
<evidence type="ECO:0000256" key="15">
    <source>
        <dbReference type="ARBA" id="ARBA00022843"/>
    </source>
</evidence>
<dbReference type="InterPro" id="IPR011029">
    <property type="entry name" value="DEATH-like_dom_sf"/>
</dbReference>
<dbReference type="PROSITE" id="PS51192">
    <property type="entry name" value="HELICASE_ATP_BIND_1"/>
    <property type="match status" value="1"/>
</dbReference>
<dbReference type="GO" id="GO:0008270">
    <property type="term" value="F:zinc ion binding"/>
    <property type="evidence" value="ECO:0007669"/>
    <property type="project" value="TreeGrafter"/>
</dbReference>
<dbReference type="PANTHER" id="PTHR14074">
    <property type="entry name" value="HELICASE WITH DEATH DOMAIN-RELATED"/>
    <property type="match status" value="1"/>
</dbReference>
<evidence type="ECO:0000256" key="12">
    <source>
        <dbReference type="ARBA" id="ARBA00022806"/>
    </source>
</evidence>
<dbReference type="PROSITE" id="PS51789">
    <property type="entry name" value="RLR_CTR"/>
    <property type="match status" value="1"/>
</dbReference>
<keyword evidence="24" id="KW-1185">Reference proteome</keyword>
<dbReference type="InterPro" id="IPR038557">
    <property type="entry name" value="RLR_C_sf"/>
</dbReference>
<feature type="domain" description="Helicase C-terminal" evidence="22">
    <location>
        <begin position="688"/>
        <end position="856"/>
    </location>
</feature>
<dbReference type="GO" id="GO:0016787">
    <property type="term" value="F:hydrolase activity"/>
    <property type="evidence" value="ECO:0007669"/>
    <property type="project" value="UniProtKB-KW"/>
</dbReference>
<evidence type="ECO:0000256" key="10">
    <source>
        <dbReference type="ARBA" id="ARBA00022741"/>
    </source>
</evidence>
<evidence type="ECO:0000313" key="24">
    <source>
        <dbReference type="Proteomes" id="UP000515159"/>
    </source>
</evidence>
<dbReference type="Pfam" id="PF18119">
    <property type="entry name" value="RIG-I_C"/>
    <property type="match status" value="1"/>
</dbReference>
<evidence type="ECO:0000256" key="14">
    <source>
        <dbReference type="ARBA" id="ARBA00022840"/>
    </source>
</evidence>
<evidence type="ECO:0000256" key="13">
    <source>
        <dbReference type="ARBA" id="ARBA00022833"/>
    </source>
</evidence>
<keyword evidence="14" id="KW-0067">ATP-binding</keyword>
<evidence type="ECO:0000259" key="23">
    <source>
        <dbReference type="PROSITE" id="PS51789"/>
    </source>
</evidence>
<dbReference type="GO" id="GO:0039530">
    <property type="term" value="P:MDA-5 signaling pathway"/>
    <property type="evidence" value="ECO:0007669"/>
    <property type="project" value="TreeGrafter"/>
</dbReference>
<keyword evidence="7" id="KW-0399">Innate immunity</keyword>
<dbReference type="SMART" id="SM00490">
    <property type="entry name" value="HELICc"/>
    <property type="match status" value="1"/>
</dbReference>
<evidence type="ECO:0000256" key="19">
    <source>
        <dbReference type="ARBA" id="ARBA00049390"/>
    </source>
</evidence>
<feature type="compositionally biased region" description="Polar residues" evidence="20">
    <location>
        <begin position="264"/>
        <end position="287"/>
    </location>
</feature>
<dbReference type="InParanoid" id="A0A6P8RFX1"/>
<keyword evidence="6" id="KW-0597">Phosphoprotein</keyword>
<dbReference type="InterPro" id="IPR001650">
    <property type="entry name" value="Helicase_C-like"/>
</dbReference>
<evidence type="ECO:0000256" key="17">
    <source>
        <dbReference type="ARBA" id="ARBA00022884"/>
    </source>
</evidence>
<reference evidence="25" key="1">
    <citation type="submission" date="2025-08" db="UniProtKB">
        <authorList>
            <consortium name="RefSeq"/>
        </authorList>
    </citation>
    <scope>IDENTIFICATION</scope>
</reference>
<dbReference type="InterPro" id="IPR021673">
    <property type="entry name" value="RLR_CTR"/>
</dbReference>
<dbReference type="GO" id="GO:0140374">
    <property type="term" value="P:antiviral innate immune response"/>
    <property type="evidence" value="ECO:0007669"/>
    <property type="project" value="TreeGrafter"/>
</dbReference>
<feature type="region of interest" description="Disordered" evidence="20">
    <location>
        <begin position="264"/>
        <end position="312"/>
    </location>
</feature>
<feature type="compositionally biased region" description="Basic and acidic residues" evidence="20">
    <location>
        <begin position="288"/>
        <end position="312"/>
    </location>
</feature>
<evidence type="ECO:0000256" key="20">
    <source>
        <dbReference type="SAM" id="MobiDB-lite"/>
    </source>
</evidence>
<dbReference type="InterPro" id="IPR051363">
    <property type="entry name" value="RLR_Helicase"/>
</dbReference>
<dbReference type="Gene3D" id="3.40.50.300">
    <property type="entry name" value="P-loop containing nucleotide triphosphate hydrolases"/>
    <property type="match status" value="2"/>
</dbReference>
<dbReference type="GO" id="GO:0005524">
    <property type="term" value="F:ATP binding"/>
    <property type="evidence" value="ECO:0007669"/>
    <property type="project" value="UniProtKB-KW"/>
</dbReference>
<comment type="catalytic activity">
    <reaction evidence="19">
        <text>ATP + H2O = ADP + phosphate + H(+)</text>
        <dbReference type="Rhea" id="RHEA:13065"/>
        <dbReference type="ChEBI" id="CHEBI:15377"/>
        <dbReference type="ChEBI" id="CHEBI:15378"/>
        <dbReference type="ChEBI" id="CHEBI:30616"/>
        <dbReference type="ChEBI" id="CHEBI:43474"/>
        <dbReference type="ChEBI" id="CHEBI:456216"/>
        <dbReference type="EC" id="3.6.4.13"/>
    </reaction>
    <physiologicalReaction direction="left-to-right" evidence="19">
        <dbReference type="Rhea" id="RHEA:13066"/>
    </physiologicalReaction>
</comment>
<evidence type="ECO:0000256" key="8">
    <source>
        <dbReference type="ARBA" id="ARBA00022723"/>
    </source>
</evidence>
<dbReference type="CDD" id="cd12090">
    <property type="entry name" value="MDA5_ID"/>
    <property type="match status" value="1"/>
</dbReference>
<keyword evidence="9" id="KW-0677">Repeat</keyword>
<keyword evidence="12 25" id="KW-0347">Helicase</keyword>
<organism evidence="24 25">
    <name type="scientific">Geotrypetes seraphini</name>
    <name type="common">Gaboon caecilian</name>
    <name type="synonym">Caecilia seraphini</name>
    <dbReference type="NCBI Taxonomy" id="260995"/>
    <lineage>
        <taxon>Eukaryota</taxon>
        <taxon>Metazoa</taxon>
        <taxon>Chordata</taxon>
        <taxon>Craniata</taxon>
        <taxon>Vertebrata</taxon>
        <taxon>Euteleostomi</taxon>
        <taxon>Amphibia</taxon>
        <taxon>Gymnophiona</taxon>
        <taxon>Geotrypetes</taxon>
    </lineage>
</organism>
<feature type="domain" description="Helicase ATP-binding" evidence="21">
    <location>
        <begin position="321"/>
        <end position="514"/>
    </location>
</feature>
<dbReference type="FunCoup" id="A0A6P8RFX1">
    <property type="interactions" value="856"/>
</dbReference>
<comment type="subcellular location">
    <subcellularLocation>
        <location evidence="1">Cytoplasm</location>
    </subcellularLocation>
</comment>